<accession>A0A1E3VUS9</accession>
<name>A0A1E3VUS9_9HYPH</name>
<dbReference type="Gene3D" id="3.40.640.10">
    <property type="entry name" value="Type I PLP-dependent aspartate aminotransferase-like (Major domain)"/>
    <property type="match status" value="1"/>
</dbReference>
<dbReference type="CDD" id="cd00609">
    <property type="entry name" value="AAT_like"/>
    <property type="match status" value="1"/>
</dbReference>
<gene>
    <name evidence="5" type="ORF">AUC69_11810</name>
</gene>
<dbReference type="GO" id="GO:0008483">
    <property type="term" value="F:transaminase activity"/>
    <property type="evidence" value="ECO:0007669"/>
    <property type="project" value="UniProtKB-KW"/>
</dbReference>
<organism evidence="5 6">
    <name type="scientific">Methyloceanibacter superfactus</name>
    <dbReference type="NCBI Taxonomy" id="1774969"/>
    <lineage>
        <taxon>Bacteria</taxon>
        <taxon>Pseudomonadati</taxon>
        <taxon>Pseudomonadota</taxon>
        <taxon>Alphaproteobacteria</taxon>
        <taxon>Hyphomicrobiales</taxon>
        <taxon>Hyphomicrobiaceae</taxon>
        <taxon>Methyloceanibacter</taxon>
    </lineage>
</organism>
<dbReference type="PANTHER" id="PTHR42832">
    <property type="entry name" value="AMINO ACID AMINOTRANSFERASE"/>
    <property type="match status" value="1"/>
</dbReference>
<sequence length="401" mass="42889">MSDENSTRLDALIRSPFARLATLLEGIKPGAEPINLSLGEPRASLPPFLGPILEEHLNAFGRYPPIKGIPALRQSIAKWLSRRYPALQDAIDPERHVLPLNGSREGLFSAVFPACARKPGIGEPVVLIPNPFYQVYAAAAGAAGATPMFLTAGPETGFLPDLNAIDEAVLNRTVALYLCSPSNPEGAVASPDYLAKAIQLARRHDFLLFADECYSEIYGDEPPPGAIEIAESQTRSLANVVAFQSLSKRSGLPGLRSGFAAGDPAFMGAYFRFRNVACPQVPLPLQHVSAAAWADEAHVEEARGLYRANFDSADVILNGRYGFRRPAGSFFLWLNMAGFGGGEAAATTLWKGCGVKVLPGAYLTHAQPDGANPGQDFIRVALVHDAETTREALGRIVATLG</sequence>
<evidence type="ECO:0000256" key="2">
    <source>
        <dbReference type="ARBA" id="ARBA00022576"/>
    </source>
</evidence>
<evidence type="ECO:0000313" key="6">
    <source>
        <dbReference type="Proteomes" id="UP000094472"/>
    </source>
</evidence>
<comment type="caution">
    <text evidence="5">The sequence shown here is derived from an EMBL/GenBank/DDBJ whole genome shotgun (WGS) entry which is preliminary data.</text>
</comment>
<comment type="cofactor">
    <cofactor evidence="1">
        <name>pyridoxal 5'-phosphate</name>
        <dbReference type="ChEBI" id="CHEBI:597326"/>
    </cofactor>
</comment>
<keyword evidence="6" id="KW-1185">Reference proteome</keyword>
<dbReference type="Pfam" id="PF00155">
    <property type="entry name" value="Aminotran_1_2"/>
    <property type="match status" value="1"/>
</dbReference>
<reference evidence="5 6" key="1">
    <citation type="journal article" date="2016" name="Environ. Microbiol.">
        <title>New Methyloceanibacter diversity from North Sea sediments includes methanotroph containing solely the soluble methane monooxygenase.</title>
        <authorList>
            <person name="Vekeman B."/>
            <person name="Kerckhof F.M."/>
            <person name="Cremers G."/>
            <person name="de Vos P."/>
            <person name="Vandamme P."/>
            <person name="Boon N."/>
            <person name="Op den Camp H.J."/>
            <person name="Heylen K."/>
        </authorList>
    </citation>
    <scope>NUCLEOTIDE SEQUENCE [LARGE SCALE GENOMIC DNA]</scope>
    <source>
        <strain evidence="5 6">R-67175</strain>
    </source>
</reference>
<evidence type="ECO:0000313" key="5">
    <source>
        <dbReference type="EMBL" id="ODR97310.1"/>
    </source>
</evidence>
<dbReference type="OrthoDB" id="9813612at2"/>
<dbReference type="EMBL" id="LPWF01000026">
    <property type="protein sequence ID" value="ODR97310.1"/>
    <property type="molecule type" value="Genomic_DNA"/>
</dbReference>
<dbReference type="InterPro" id="IPR015424">
    <property type="entry name" value="PyrdxlP-dep_Trfase"/>
</dbReference>
<dbReference type="InterPro" id="IPR015422">
    <property type="entry name" value="PyrdxlP-dep_Trfase_small"/>
</dbReference>
<protein>
    <submittedName>
        <fullName evidence="5">Aspartate aminotransferase</fullName>
    </submittedName>
</protein>
<dbReference type="STRING" id="1774969.AUC69_11810"/>
<dbReference type="AlphaFoldDB" id="A0A1E3VUS9"/>
<dbReference type="InterPro" id="IPR004839">
    <property type="entry name" value="Aminotransferase_I/II_large"/>
</dbReference>
<keyword evidence="2 5" id="KW-0032">Aminotransferase</keyword>
<evidence type="ECO:0000256" key="1">
    <source>
        <dbReference type="ARBA" id="ARBA00001933"/>
    </source>
</evidence>
<dbReference type="SUPFAM" id="SSF53383">
    <property type="entry name" value="PLP-dependent transferases"/>
    <property type="match status" value="1"/>
</dbReference>
<dbReference type="GO" id="GO:0030170">
    <property type="term" value="F:pyridoxal phosphate binding"/>
    <property type="evidence" value="ECO:0007669"/>
    <property type="project" value="InterPro"/>
</dbReference>
<evidence type="ECO:0000256" key="3">
    <source>
        <dbReference type="ARBA" id="ARBA00022679"/>
    </source>
</evidence>
<dbReference type="InterPro" id="IPR050881">
    <property type="entry name" value="LL-DAP_aminotransferase"/>
</dbReference>
<dbReference type="RefSeq" id="WP_069441862.1">
    <property type="nucleotide sequence ID" value="NZ_LPWF01000026.1"/>
</dbReference>
<keyword evidence="3 5" id="KW-0808">Transferase</keyword>
<dbReference type="Proteomes" id="UP000094472">
    <property type="component" value="Unassembled WGS sequence"/>
</dbReference>
<proteinExistence type="predicted"/>
<evidence type="ECO:0000259" key="4">
    <source>
        <dbReference type="Pfam" id="PF00155"/>
    </source>
</evidence>
<dbReference type="InterPro" id="IPR015421">
    <property type="entry name" value="PyrdxlP-dep_Trfase_major"/>
</dbReference>
<dbReference type="PANTHER" id="PTHR42832:SF3">
    <property type="entry name" value="L-GLUTAMINE--4-(METHYLSULFANYL)-2-OXOBUTANOATE AMINOTRANSFERASE"/>
    <property type="match status" value="1"/>
</dbReference>
<feature type="domain" description="Aminotransferase class I/classII large" evidence="4">
    <location>
        <begin position="34"/>
        <end position="396"/>
    </location>
</feature>
<dbReference type="Gene3D" id="3.90.1150.10">
    <property type="entry name" value="Aspartate Aminotransferase, domain 1"/>
    <property type="match status" value="1"/>
</dbReference>